<sequence>MRKLGELSHAQRERLAFIDFCLTYFGEISRADLIAKFQTGLAAATRDFSAYKELAPDNMELVHQTKLYVRKETFVPIFEHDSQTVLAGLSQGFGDGLITSHKLSSACEEQKMLIEPSTSSLSVIMRAITAQKCLQVTYVSLSSGTKTRTIVPHSLANSGKRWHLRAFDRDSNTFRDFVITRFLELTVLEEPVEAYESKSADKQWNRIVDLTLIPHPKAQFSQAIELDYGMLKGELKVEVRAALAGYLLNYWMVDCSESAELNPEQYHLALKYTQAIFGMENSRIAPGYKEVS</sequence>
<dbReference type="Pfam" id="PF26107">
    <property type="entry name" value="BrxR_CTD"/>
    <property type="match status" value="1"/>
</dbReference>
<dbReference type="InterPro" id="IPR016634">
    <property type="entry name" value="CapW-like"/>
</dbReference>
<dbReference type="Proteomes" id="UP000037697">
    <property type="component" value="Unassembled WGS sequence"/>
</dbReference>
<accession>A0AAW3IP17</accession>
<dbReference type="PIRSF" id="PIRSF015558">
    <property type="entry name" value="Txn_reg_DeoR_prd"/>
    <property type="match status" value="1"/>
</dbReference>
<name>A0AAW3IP17_VIBPH</name>
<dbReference type="Pfam" id="PF13280">
    <property type="entry name" value="WYL"/>
    <property type="match status" value="1"/>
</dbReference>
<evidence type="ECO:0000259" key="1">
    <source>
        <dbReference type="Pfam" id="PF13280"/>
    </source>
</evidence>
<dbReference type="Pfam" id="PF26109">
    <property type="entry name" value="WHD_BrxR"/>
    <property type="match status" value="1"/>
</dbReference>
<evidence type="ECO:0000259" key="2">
    <source>
        <dbReference type="Pfam" id="PF26107"/>
    </source>
</evidence>
<dbReference type="PANTHER" id="PTHR34580">
    <property type="match status" value="1"/>
</dbReference>
<evidence type="ECO:0000259" key="3">
    <source>
        <dbReference type="Pfam" id="PF26109"/>
    </source>
</evidence>
<comment type="caution">
    <text evidence="4">The sequence shown here is derived from an EMBL/GenBank/DDBJ whole genome shotgun (WGS) entry which is preliminary data.</text>
</comment>
<protein>
    <submittedName>
        <fullName evidence="4">Transcriptional regulator</fullName>
    </submittedName>
</protein>
<dbReference type="InterPro" id="IPR051534">
    <property type="entry name" value="CBASS_pafABC_assoc_protein"/>
</dbReference>
<reference evidence="4 5" key="1">
    <citation type="submission" date="2015-07" db="EMBL/GenBank/DDBJ databases">
        <title>Foodborne Vibrio parahaemolyticus Isolates.</title>
        <authorList>
            <person name="Ronholm J."/>
            <person name="Petronella N."/>
            <person name="Kenwell R."/>
            <person name="Banerjee S."/>
        </authorList>
    </citation>
    <scope>NUCLEOTIDE SEQUENCE [LARGE SCALE GENOMIC DNA]</scope>
    <source>
        <strain evidence="4 5">HS-06-05</strain>
    </source>
</reference>
<dbReference type="InterPro" id="IPR059020">
    <property type="entry name" value="CapW_CTD"/>
</dbReference>
<evidence type="ECO:0000313" key="4">
    <source>
        <dbReference type="EMBL" id="KOY21443.1"/>
    </source>
</evidence>
<dbReference type="PROSITE" id="PS52050">
    <property type="entry name" value="WYL"/>
    <property type="match status" value="1"/>
</dbReference>
<feature type="domain" description="WYL" evidence="1">
    <location>
        <begin position="121"/>
        <end position="187"/>
    </location>
</feature>
<evidence type="ECO:0000313" key="5">
    <source>
        <dbReference type="Proteomes" id="UP000037697"/>
    </source>
</evidence>
<gene>
    <name evidence="4" type="ORF">ACX05_21880</name>
</gene>
<proteinExistence type="predicted"/>
<dbReference type="RefSeq" id="WP_053812575.1">
    <property type="nucleotide sequence ID" value="NZ_LIRS01000138.1"/>
</dbReference>
<feature type="domain" description="DNA-binding transcriptional repressor CapW C-terminal dimerisation" evidence="2">
    <location>
        <begin position="207"/>
        <end position="273"/>
    </location>
</feature>
<dbReference type="EMBL" id="LIRS01000138">
    <property type="protein sequence ID" value="KOY21443.1"/>
    <property type="molecule type" value="Genomic_DNA"/>
</dbReference>
<organism evidence="4 5">
    <name type="scientific">Vibrio parahaemolyticus</name>
    <dbReference type="NCBI Taxonomy" id="670"/>
    <lineage>
        <taxon>Bacteria</taxon>
        <taxon>Pseudomonadati</taxon>
        <taxon>Pseudomonadota</taxon>
        <taxon>Gammaproteobacteria</taxon>
        <taxon>Vibrionales</taxon>
        <taxon>Vibrionaceae</taxon>
        <taxon>Vibrio</taxon>
    </lineage>
</organism>
<dbReference type="PANTHER" id="PTHR34580:SF3">
    <property type="entry name" value="PROTEIN PAFB"/>
    <property type="match status" value="1"/>
</dbReference>
<dbReference type="InterPro" id="IPR026881">
    <property type="entry name" value="WYL_dom"/>
</dbReference>
<feature type="domain" description="DNA-binding transcriptional repressor CapW winged helix-turn-helix" evidence="3">
    <location>
        <begin position="11"/>
        <end position="81"/>
    </location>
</feature>
<dbReference type="InterPro" id="IPR059019">
    <property type="entry name" value="WHD_CapW"/>
</dbReference>
<dbReference type="AlphaFoldDB" id="A0AAW3IP17"/>